<feature type="transmembrane region" description="Helical" evidence="8">
    <location>
        <begin position="137"/>
        <end position="159"/>
    </location>
</feature>
<evidence type="ECO:0000313" key="10">
    <source>
        <dbReference type="EMBL" id="BAQ02356.1"/>
    </source>
</evidence>
<dbReference type="InterPro" id="IPR036259">
    <property type="entry name" value="MFS_trans_sf"/>
</dbReference>
<proteinExistence type="evidence at transcript level"/>
<feature type="transmembrane region" description="Helical" evidence="8">
    <location>
        <begin position="6"/>
        <end position="27"/>
    </location>
</feature>
<dbReference type="SUPFAM" id="SSF103473">
    <property type="entry name" value="MFS general substrate transporter"/>
    <property type="match status" value="1"/>
</dbReference>
<dbReference type="Gene3D" id="1.20.1250.20">
    <property type="entry name" value="MFS general substrate transporter like domains"/>
    <property type="match status" value="1"/>
</dbReference>
<name>A0A0A8JAE9_NILLU</name>
<keyword evidence="3" id="KW-1003">Cell membrane</keyword>
<dbReference type="PROSITE" id="PS00217">
    <property type="entry name" value="SUGAR_TRANSPORT_2"/>
    <property type="match status" value="1"/>
</dbReference>
<feature type="transmembrane region" description="Helical" evidence="8">
    <location>
        <begin position="104"/>
        <end position="125"/>
    </location>
</feature>
<dbReference type="GO" id="GO:0022857">
    <property type="term" value="F:transmembrane transporter activity"/>
    <property type="evidence" value="ECO:0007669"/>
    <property type="project" value="InterPro"/>
</dbReference>
<keyword evidence="5 8" id="KW-0812">Transmembrane</keyword>
<gene>
    <name evidence="10" type="primary">NlST</name>
</gene>
<feature type="transmembrane region" description="Helical" evidence="8">
    <location>
        <begin position="171"/>
        <end position="190"/>
    </location>
</feature>
<dbReference type="PROSITE" id="PS50850">
    <property type="entry name" value="MFS"/>
    <property type="match status" value="1"/>
</dbReference>
<evidence type="ECO:0000256" key="6">
    <source>
        <dbReference type="ARBA" id="ARBA00022989"/>
    </source>
</evidence>
<dbReference type="InterPro" id="IPR020846">
    <property type="entry name" value="MFS_dom"/>
</dbReference>
<feature type="transmembrane region" description="Helical" evidence="8">
    <location>
        <begin position="299"/>
        <end position="317"/>
    </location>
</feature>
<evidence type="ECO:0000256" key="2">
    <source>
        <dbReference type="ARBA" id="ARBA00022448"/>
    </source>
</evidence>
<keyword evidence="4 10" id="KW-0762">Sugar transport</keyword>
<dbReference type="InterPro" id="IPR005828">
    <property type="entry name" value="MFS_sugar_transport-like"/>
</dbReference>
<comment type="subcellular location">
    <subcellularLocation>
        <location evidence="1">Cell membrane</location>
        <topology evidence="1">Multi-pass membrane protein</topology>
    </subcellularLocation>
</comment>
<keyword evidence="7 8" id="KW-0472">Membrane</keyword>
<evidence type="ECO:0000256" key="8">
    <source>
        <dbReference type="SAM" id="Phobius"/>
    </source>
</evidence>
<evidence type="ECO:0000256" key="3">
    <source>
        <dbReference type="ARBA" id="ARBA00022475"/>
    </source>
</evidence>
<keyword evidence="6 8" id="KW-1133">Transmembrane helix</keyword>
<evidence type="ECO:0000256" key="1">
    <source>
        <dbReference type="ARBA" id="ARBA00004651"/>
    </source>
</evidence>
<reference evidence="10" key="1">
    <citation type="submission" date="2014-01" db="EMBL/GenBank/DDBJ databases">
        <title>Herbivory-induced expression of glucose transporter gene of the brown planthopper, Nilaparvata lugens.</title>
        <authorList>
            <person name="Kikuta S."/>
            <person name="Kobayashi T."/>
            <person name="Kikawada T."/>
            <person name="Suetsugu Y."/>
            <person name="Sato R."/>
            <person name="Nakashima R."/>
            <person name="Noda H."/>
        </authorList>
    </citation>
    <scope>NUCLEOTIDE SEQUENCE</scope>
    <source>
        <strain evidence="10">Nlst27</strain>
    </source>
</reference>
<dbReference type="AlphaFoldDB" id="A0A0A8JAE9"/>
<feature type="domain" description="Major facilitator superfamily (MFS) profile" evidence="9">
    <location>
        <begin position="3"/>
        <end position="446"/>
    </location>
</feature>
<dbReference type="Pfam" id="PF00083">
    <property type="entry name" value="Sugar_tr"/>
    <property type="match status" value="1"/>
</dbReference>
<dbReference type="InterPro" id="IPR003663">
    <property type="entry name" value="Sugar/inositol_transpt"/>
</dbReference>
<dbReference type="EMBL" id="AB901056">
    <property type="protein sequence ID" value="BAQ02356.1"/>
    <property type="molecule type" value="mRNA"/>
</dbReference>
<evidence type="ECO:0000256" key="7">
    <source>
        <dbReference type="ARBA" id="ARBA00023136"/>
    </source>
</evidence>
<protein>
    <submittedName>
        <fullName evidence="10">Sugar transporter</fullName>
    </submittedName>
</protein>
<dbReference type="InterPro" id="IPR005829">
    <property type="entry name" value="Sugar_transporter_CS"/>
</dbReference>
<feature type="transmembrane region" description="Helical" evidence="8">
    <location>
        <begin position="259"/>
        <end position="279"/>
    </location>
</feature>
<feature type="transmembrane region" description="Helical" evidence="8">
    <location>
        <begin position="365"/>
        <end position="384"/>
    </location>
</feature>
<feature type="transmembrane region" description="Helical" evidence="8">
    <location>
        <begin position="421"/>
        <end position="442"/>
    </location>
</feature>
<dbReference type="PANTHER" id="PTHR48021">
    <property type="match status" value="1"/>
</dbReference>
<accession>A0A0A8JAE9</accession>
<dbReference type="PROSITE" id="PS51257">
    <property type="entry name" value="PROKAR_LIPOPROTEIN"/>
    <property type="match status" value="1"/>
</dbReference>
<dbReference type="OrthoDB" id="4142200at2759"/>
<dbReference type="PRINTS" id="PR00171">
    <property type="entry name" value="SUGRTRNSPORT"/>
</dbReference>
<keyword evidence="2" id="KW-0813">Transport</keyword>
<feature type="transmembrane region" description="Helical" evidence="8">
    <location>
        <begin position="79"/>
        <end position="98"/>
    </location>
</feature>
<dbReference type="PANTHER" id="PTHR48021:SF46">
    <property type="entry name" value="MAJOR FACILITATOR SUPERFAMILY (MFS) PROFILE DOMAIN-CONTAINING PROTEIN"/>
    <property type="match status" value="1"/>
</dbReference>
<dbReference type="InterPro" id="IPR050549">
    <property type="entry name" value="MFS_Trehalose_Transporter"/>
</dbReference>
<feature type="transmembrane region" description="Helical" evidence="8">
    <location>
        <begin position="324"/>
        <end position="345"/>
    </location>
</feature>
<feature type="transmembrane region" description="Helical" evidence="8">
    <location>
        <begin position="396"/>
        <end position="415"/>
    </location>
</feature>
<evidence type="ECO:0000256" key="4">
    <source>
        <dbReference type="ARBA" id="ARBA00022597"/>
    </source>
</evidence>
<dbReference type="GO" id="GO:0005886">
    <property type="term" value="C:plasma membrane"/>
    <property type="evidence" value="ECO:0007669"/>
    <property type="project" value="UniProtKB-SubCell"/>
</dbReference>
<dbReference type="FunFam" id="1.20.1250.20:FF:000218">
    <property type="entry name" value="facilitated trehalose transporter Tret1"/>
    <property type="match status" value="1"/>
</dbReference>
<evidence type="ECO:0000256" key="5">
    <source>
        <dbReference type="ARBA" id="ARBA00022692"/>
    </source>
</evidence>
<sequence>MAGLFRQVFAGMAGGLCLLIVGCWLGWPSPWLRKLQQGEANFNLTKEERSWVVALMDFGNVLSPIPTGYMMDACGRKPTFFATAVVFQVSWLLAVYANGPTLLYVARLLAGIGKGMGFTVVPMYLAEIAEVKVRGALSAIFTFLLFSGTLLELVIGPYVSYNTLNVISSTIPVLFCVLVVLIPESPYFLLMKNRRQAAYRSFCWLRNHYKGKQQAQSVGHDAVIETELEKMDAQVQKEMASRGDWSDLVGSRGTRRATLAVMSLCAMQRFGGISCMLAYTSTTLPETGGGPGLGPEAYMMIFGLVLVLANFICMPLIDWLGRKPLLIISTIVSTVVQAASAYFYYVRQVPDYDYSGLTWIPYAGLVLFAVAYSLGIGVVPNTLLGELFPANVKSKAAAVATIFFAIASFSVNKVYPSVPNYTMFAFFALTNFIATLFTWFYVIETKGKSFSEIQQLLNKQK</sequence>
<evidence type="ECO:0000259" key="9">
    <source>
        <dbReference type="PROSITE" id="PS50850"/>
    </source>
</evidence>
<organism evidence="10">
    <name type="scientific">Nilaparvata lugens</name>
    <name type="common">Brown planthopper</name>
    <dbReference type="NCBI Taxonomy" id="108931"/>
    <lineage>
        <taxon>Eukaryota</taxon>
        <taxon>Metazoa</taxon>
        <taxon>Ecdysozoa</taxon>
        <taxon>Arthropoda</taxon>
        <taxon>Hexapoda</taxon>
        <taxon>Insecta</taxon>
        <taxon>Pterygota</taxon>
        <taxon>Neoptera</taxon>
        <taxon>Paraneoptera</taxon>
        <taxon>Hemiptera</taxon>
        <taxon>Auchenorrhyncha</taxon>
        <taxon>Fulgoroidea</taxon>
        <taxon>Delphacidae</taxon>
        <taxon>Delphacinae</taxon>
        <taxon>Nilaparvata</taxon>
    </lineage>
</organism>